<keyword evidence="4 6" id="KW-1133">Transmembrane helix</keyword>
<comment type="subcellular location">
    <subcellularLocation>
        <location evidence="6">Cell membrane</location>
        <topology evidence="6">Multi-pass membrane protein</topology>
    </subcellularLocation>
    <subcellularLocation>
        <location evidence="1">Membrane</location>
    </subcellularLocation>
</comment>
<feature type="transmembrane region" description="Helical" evidence="6">
    <location>
        <begin position="21"/>
        <end position="43"/>
    </location>
</feature>
<dbReference type="EMBL" id="AE014184">
    <property type="protein sequence ID" value="AAO44429.1"/>
    <property type="molecule type" value="Genomic_DNA"/>
</dbReference>
<keyword evidence="6" id="KW-1003">Cell membrane</keyword>
<evidence type="ECO:0000256" key="3">
    <source>
        <dbReference type="ARBA" id="ARBA00022692"/>
    </source>
</evidence>
<dbReference type="KEGG" id="twh:TWT_332"/>
<dbReference type="PANTHER" id="PTHR23427:SF2">
    <property type="entry name" value="SURFEIT LOCUS PROTEIN 1"/>
    <property type="match status" value="1"/>
</dbReference>
<comment type="similarity">
    <text evidence="2 6">Belongs to the SURF1 family.</text>
</comment>
<dbReference type="Pfam" id="PF02104">
    <property type="entry name" value="SURF1"/>
    <property type="match status" value="1"/>
</dbReference>
<keyword evidence="8" id="KW-1185">Reference proteome</keyword>
<name>Q83GG1_TROWT</name>
<dbReference type="InterPro" id="IPR002994">
    <property type="entry name" value="Surf1/Shy1"/>
</dbReference>
<dbReference type="AlphaFoldDB" id="Q83GG1"/>
<sequence length="285" mass="33178">MLLVLNHLPVKPILKARKKNFLGYFALVCIFAIVCVMLAFWQYTRAENAMFENQALERNLMAPIKPVENIEKENPEWRLVEARGRYLYEKQLLLRNTWFRSDVGFGVLTPLRLSDGKILIVKRGWIKNAQQATPKVYDKQPEQHMILRLQKPVFQDARINNGQINRLNLSVIKSYINSDVITDFYAVPNAINKNSPVYRNTGETDSLYPGSSEMVLPIEAIFPAKNVGMHWSYAFQWVVFAVAAFLAFFYCARKDVRARKSYVKNKIFSRRKRITDEEYEDLLEG</sequence>
<protein>
    <recommendedName>
        <fullName evidence="6">SURF1-like protein</fullName>
    </recommendedName>
</protein>
<evidence type="ECO:0000256" key="2">
    <source>
        <dbReference type="ARBA" id="ARBA00007165"/>
    </source>
</evidence>
<dbReference type="eggNOG" id="COG3346">
    <property type="taxonomic scope" value="Bacteria"/>
</dbReference>
<feature type="transmembrane region" description="Helical" evidence="6">
    <location>
        <begin position="231"/>
        <end position="252"/>
    </location>
</feature>
<dbReference type="InterPro" id="IPR045214">
    <property type="entry name" value="Surf1/Surf4"/>
</dbReference>
<evidence type="ECO:0000256" key="1">
    <source>
        <dbReference type="ARBA" id="ARBA00004370"/>
    </source>
</evidence>
<dbReference type="OrthoDB" id="9807214at2"/>
<keyword evidence="3 6" id="KW-0812">Transmembrane</keyword>
<organism evidence="7 8">
    <name type="scientific">Tropheryma whipplei (strain Twist)</name>
    <name type="common">Whipple's bacillus</name>
    <dbReference type="NCBI Taxonomy" id="203267"/>
    <lineage>
        <taxon>Bacteria</taxon>
        <taxon>Bacillati</taxon>
        <taxon>Actinomycetota</taxon>
        <taxon>Actinomycetes</taxon>
        <taxon>Micrococcales</taxon>
        <taxon>Tropherymataceae</taxon>
        <taxon>Tropheryma</taxon>
    </lineage>
</organism>
<keyword evidence="5 6" id="KW-0472">Membrane</keyword>
<dbReference type="PROSITE" id="PS50895">
    <property type="entry name" value="SURF1"/>
    <property type="match status" value="1"/>
</dbReference>
<accession>Q83GG1</accession>
<dbReference type="HOGENOM" id="CLU_047737_0_0_11"/>
<evidence type="ECO:0000313" key="7">
    <source>
        <dbReference type="EMBL" id="AAO44429.1"/>
    </source>
</evidence>
<gene>
    <name evidence="7" type="ordered locus">TWT_332</name>
</gene>
<dbReference type="STRING" id="203267.TWT_332"/>
<dbReference type="Proteomes" id="UP000002200">
    <property type="component" value="Chromosome"/>
</dbReference>
<evidence type="ECO:0000256" key="4">
    <source>
        <dbReference type="ARBA" id="ARBA00022989"/>
    </source>
</evidence>
<reference evidence="7 8" key="1">
    <citation type="journal article" date="2003" name="Genome Res.">
        <title>Tropheryma whipplei twist: a human pathogenic Actinobacteria with a reduced genome.</title>
        <authorList>
            <person name="Raoult D."/>
            <person name="Ogata H."/>
            <person name="Audic S."/>
            <person name="Robert C."/>
            <person name="Suhre K."/>
            <person name="Drancourt M."/>
            <person name="Claverie J.-M."/>
        </authorList>
    </citation>
    <scope>NUCLEOTIDE SEQUENCE [LARGE SCALE GENOMIC DNA]</scope>
    <source>
        <strain evidence="7 8">Twist</strain>
    </source>
</reference>
<evidence type="ECO:0000256" key="5">
    <source>
        <dbReference type="ARBA" id="ARBA00023136"/>
    </source>
</evidence>
<proteinExistence type="inferred from homology"/>
<evidence type="ECO:0000256" key="6">
    <source>
        <dbReference type="RuleBase" id="RU363076"/>
    </source>
</evidence>
<evidence type="ECO:0000313" key="8">
    <source>
        <dbReference type="Proteomes" id="UP000002200"/>
    </source>
</evidence>
<dbReference type="PANTHER" id="PTHR23427">
    <property type="entry name" value="SURFEIT LOCUS PROTEIN"/>
    <property type="match status" value="1"/>
</dbReference>
<dbReference type="CDD" id="cd06662">
    <property type="entry name" value="SURF1"/>
    <property type="match status" value="1"/>
</dbReference>
<dbReference type="GO" id="GO:0005886">
    <property type="term" value="C:plasma membrane"/>
    <property type="evidence" value="ECO:0007669"/>
    <property type="project" value="UniProtKB-SubCell"/>
</dbReference>